<protein>
    <submittedName>
        <fullName evidence="2">Uncharacterized protein</fullName>
    </submittedName>
</protein>
<dbReference type="Proteomes" id="UP001497623">
    <property type="component" value="Unassembled WGS sequence"/>
</dbReference>
<reference evidence="2 3" key="1">
    <citation type="submission" date="2024-05" db="EMBL/GenBank/DDBJ databases">
        <authorList>
            <person name="Wallberg A."/>
        </authorList>
    </citation>
    <scope>NUCLEOTIDE SEQUENCE [LARGE SCALE GENOMIC DNA]</scope>
</reference>
<dbReference type="EMBL" id="CAXKWB010001538">
    <property type="protein sequence ID" value="CAL4064783.1"/>
    <property type="molecule type" value="Genomic_DNA"/>
</dbReference>
<evidence type="ECO:0000313" key="3">
    <source>
        <dbReference type="Proteomes" id="UP001497623"/>
    </source>
</evidence>
<sequence>NTTTGHLENINSPGSAGNSGSTHSLNTTEGNMENIITSRTQGHLITTLSPILAAENEENITSELIMKLNSTSNITEKVHVIEIGNVTGNGNVTEKGNETEKNNVKPNAGSFHHLHSHEEEGWKETGGFANAKEKEGSEGSQEIDNAALGQVFVNVINSGKGTLVNSTESFLQEKLNRANTMLKNMRKILGFLLHLIPEEDY</sequence>
<evidence type="ECO:0000256" key="1">
    <source>
        <dbReference type="SAM" id="MobiDB-lite"/>
    </source>
</evidence>
<feature type="region of interest" description="Disordered" evidence="1">
    <location>
        <begin position="1"/>
        <end position="28"/>
    </location>
</feature>
<feature type="non-terminal residue" evidence="2">
    <location>
        <position position="1"/>
    </location>
</feature>
<evidence type="ECO:0000313" key="2">
    <source>
        <dbReference type="EMBL" id="CAL4064783.1"/>
    </source>
</evidence>
<accession>A0AAV2PVS3</accession>
<keyword evidence="3" id="KW-1185">Reference proteome</keyword>
<organism evidence="2 3">
    <name type="scientific">Meganyctiphanes norvegica</name>
    <name type="common">Northern krill</name>
    <name type="synonym">Thysanopoda norvegica</name>
    <dbReference type="NCBI Taxonomy" id="48144"/>
    <lineage>
        <taxon>Eukaryota</taxon>
        <taxon>Metazoa</taxon>
        <taxon>Ecdysozoa</taxon>
        <taxon>Arthropoda</taxon>
        <taxon>Crustacea</taxon>
        <taxon>Multicrustacea</taxon>
        <taxon>Malacostraca</taxon>
        <taxon>Eumalacostraca</taxon>
        <taxon>Eucarida</taxon>
        <taxon>Euphausiacea</taxon>
        <taxon>Euphausiidae</taxon>
        <taxon>Meganyctiphanes</taxon>
    </lineage>
</organism>
<dbReference type="AlphaFoldDB" id="A0AAV2PVS3"/>
<proteinExistence type="predicted"/>
<comment type="caution">
    <text evidence="2">The sequence shown here is derived from an EMBL/GenBank/DDBJ whole genome shotgun (WGS) entry which is preliminary data.</text>
</comment>
<name>A0AAV2PVS3_MEGNR</name>
<gene>
    <name evidence="2" type="ORF">MNOR_LOCUS4241</name>
</gene>